<proteinExistence type="predicted"/>
<dbReference type="PROSITE" id="PS51257">
    <property type="entry name" value="PROKAR_LIPOPROTEIN"/>
    <property type="match status" value="1"/>
</dbReference>
<evidence type="ECO:0000313" key="2">
    <source>
        <dbReference type="Proteomes" id="UP001597375"/>
    </source>
</evidence>
<dbReference type="EMBL" id="JBHUIT010000002">
    <property type="protein sequence ID" value="MFD2255761.1"/>
    <property type="molecule type" value="Genomic_DNA"/>
</dbReference>
<reference evidence="2" key="1">
    <citation type="journal article" date="2019" name="Int. J. Syst. Evol. Microbiol.">
        <title>The Global Catalogue of Microorganisms (GCM) 10K type strain sequencing project: providing services to taxonomists for standard genome sequencing and annotation.</title>
        <authorList>
            <consortium name="The Broad Institute Genomics Platform"/>
            <consortium name="The Broad Institute Genome Sequencing Center for Infectious Disease"/>
            <person name="Wu L."/>
            <person name="Ma J."/>
        </authorList>
    </citation>
    <scope>NUCLEOTIDE SEQUENCE [LARGE SCALE GENOMIC DNA]</scope>
    <source>
        <strain evidence="2">CGMCC 4.7106</strain>
    </source>
</reference>
<comment type="caution">
    <text evidence="1">The sequence shown here is derived from an EMBL/GenBank/DDBJ whole genome shotgun (WGS) entry which is preliminary data.</text>
</comment>
<organism evidence="1 2">
    <name type="scientific">Luteolibacter algae</name>
    <dbReference type="NCBI Taxonomy" id="454151"/>
    <lineage>
        <taxon>Bacteria</taxon>
        <taxon>Pseudomonadati</taxon>
        <taxon>Verrucomicrobiota</taxon>
        <taxon>Verrucomicrobiia</taxon>
        <taxon>Verrucomicrobiales</taxon>
        <taxon>Verrucomicrobiaceae</taxon>
        <taxon>Luteolibacter</taxon>
    </lineage>
</organism>
<dbReference type="Proteomes" id="UP001597375">
    <property type="component" value="Unassembled WGS sequence"/>
</dbReference>
<gene>
    <name evidence="1" type="ORF">ACFSSA_03650</name>
</gene>
<protein>
    <recommendedName>
        <fullName evidence="3">DUF4034 domain-containing protein</fullName>
    </recommendedName>
</protein>
<accession>A0ABW5D4X5</accession>
<keyword evidence="2" id="KW-1185">Reference proteome</keyword>
<evidence type="ECO:0008006" key="3">
    <source>
        <dbReference type="Google" id="ProtNLM"/>
    </source>
</evidence>
<dbReference type="RefSeq" id="WP_386818417.1">
    <property type="nucleotide sequence ID" value="NZ_JBHUIT010000002.1"/>
</dbReference>
<sequence>MKDILRIASRLTLCATLILGASCDKITSTAEKILNERETATSRRTLEKGTPGPIEHIDTAERIEAAKLITTEDPANHEIRIFTAEIRGAFDEGKFDQLEKIAAELRNSRALFPNGSWKSKVFYDALDNRFNQGEDFWLTDFKTYEAWEKAFPNSLTRRIGLINMLTEYAWHARGNGYASDVTRENHRLFQERLAMAAEIFGETRNHPDKDACCQLAAMTVALGQGWPKKDFQTLTKEALAIDPTFWHIYPSHCYAMLPRWYGEEGEWEKIALEAANAPGGLGDEVYARIVINLSSYYGNIFRESRALWPRTRDGLAILSKKYPTSLEFPSQTARLATMGNDRALAKASFDQIGEKYLESVWKKPERLVHFRTWAETGKW</sequence>
<evidence type="ECO:0000313" key="1">
    <source>
        <dbReference type="EMBL" id="MFD2255761.1"/>
    </source>
</evidence>
<name>A0ABW5D4X5_9BACT</name>